<feature type="compositionally biased region" description="Polar residues" evidence="1">
    <location>
        <begin position="293"/>
        <end position="312"/>
    </location>
</feature>
<proteinExistence type="predicted"/>
<evidence type="ECO:0000313" key="2">
    <source>
        <dbReference type="EMBL" id="KAK0717289.1"/>
    </source>
</evidence>
<name>A0AA40DUW3_9PEZI</name>
<dbReference type="GeneID" id="85331207"/>
<feature type="region of interest" description="Disordered" evidence="1">
    <location>
        <begin position="632"/>
        <end position="666"/>
    </location>
</feature>
<dbReference type="Proteomes" id="UP001172101">
    <property type="component" value="Unassembled WGS sequence"/>
</dbReference>
<feature type="region of interest" description="Disordered" evidence="1">
    <location>
        <begin position="285"/>
        <end position="314"/>
    </location>
</feature>
<organism evidence="2 3">
    <name type="scientific">Lasiosphaeria miniovina</name>
    <dbReference type="NCBI Taxonomy" id="1954250"/>
    <lineage>
        <taxon>Eukaryota</taxon>
        <taxon>Fungi</taxon>
        <taxon>Dikarya</taxon>
        <taxon>Ascomycota</taxon>
        <taxon>Pezizomycotina</taxon>
        <taxon>Sordariomycetes</taxon>
        <taxon>Sordariomycetidae</taxon>
        <taxon>Sordariales</taxon>
        <taxon>Lasiosphaeriaceae</taxon>
        <taxon>Lasiosphaeria</taxon>
    </lineage>
</organism>
<dbReference type="Gene3D" id="1.25.40.20">
    <property type="entry name" value="Ankyrin repeat-containing domain"/>
    <property type="match status" value="1"/>
</dbReference>
<dbReference type="RefSeq" id="XP_060296082.1">
    <property type="nucleotide sequence ID" value="XM_060447937.1"/>
</dbReference>
<evidence type="ECO:0008006" key="4">
    <source>
        <dbReference type="Google" id="ProtNLM"/>
    </source>
</evidence>
<feature type="compositionally biased region" description="Acidic residues" evidence="1">
    <location>
        <begin position="647"/>
        <end position="662"/>
    </location>
</feature>
<dbReference type="InterPro" id="IPR036770">
    <property type="entry name" value="Ankyrin_rpt-contain_sf"/>
</dbReference>
<keyword evidence="3" id="KW-1185">Reference proteome</keyword>
<sequence length="783" mass="87190">MSEDNPFDDRLDEALAQLVEGKCDTKDKTWRAKYILPLIKRQDLLSLVISDSGNWDVLAFSGLENNNEGTGLHAAVNMDTILPRKKKLKPTAFTEFICDLMKSGIADERLGRDKAAEILSKTDKNGATCLHLALVKGDDRFKASKVVDDLIEMADHRTFTQRRENGNTPLHDAVDFRLRVEDASLGGFLIQAPRRDTPAFRTPLADFHELTAEPTRIPGCCERCLDINKEYHDHKKRHASILCALLKKGPAASSIANNAGQSPYPYHVLARDAYRQACQDVDKRVNDRKQQQRARQNSSPRSNINLDKVSTNVKDDKVSTSVKDIDKSPNRKLATPPTWGWRCIWGCWWEREHDCGLSARGLLRFFQLSACVEELLWQAAFNDGIYEVAYQCLFPAIVAPEPGQAKDESPPDRHDLYRIFKPNRSVTASTRKKYRNFKFLPTMASVHLRVTPDHDLGKHQKPLAEKKGVGRILKLVVEDNPSFPCSEATVQACFSRLREVRYLDWRRPNISAQAPNKAPNLVEVWLYSTGINAVLAGWADKGGLQTLKMLRTVHLDAKQGIETKAANDNNVNSFEKQLARWYQTTERKAPLIKLSVETKGASARGTTYPGSVDCNDQPLNPWLEKVKRLAGQLQPQNAKDQGSNSDSDSDTDEVNETNDAEESGLVKVALIDDGVDPEWDGSGGPGDFLDDAETASGEKAWPSACQETFSIGAAHISLGKKSLVGRKAQFFFPSQDVLDDVVDSGTSAATVHVFEGCRNIPRCFHGHRHLSDAGLTSLAQPVR</sequence>
<protein>
    <recommendedName>
        <fullName evidence="4">Ankyrin repeat protein</fullName>
    </recommendedName>
</protein>
<dbReference type="AlphaFoldDB" id="A0AA40DUW3"/>
<evidence type="ECO:0000256" key="1">
    <source>
        <dbReference type="SAM" id="MobiDB-lite"/>
    </source>
</evidence>
<reference evidence="2" key="1">
    <citation type="submission" date="2023-06" db="EMBL/GenBank/DDBJ databases">
        <title>Genome-scale phylogeny and comparative genomics of the fungal order Sordariales.</title>
        <authorList>
            <consortium name="Lawrence Berkeley National Laboratory"/>
            <person name="Hensen N."/>
            <person name="Bonometti L."/>
            <person name="Westerberg I."/>
            <person name="Brannstrom I.O."/>
            <person name="Guillou S."/>
            <person name="Cros-Aarteil S."/>
            <person name="Calhoun S."/>
            <person name="Haridas S."/>
            <person name="Kuo A."/>
            <person name="Mondo S."/>
            <person name="Pangilinan J."/>
            <person name="Riley R."/>
            <person name="LaButti K."/>
            <person name="Andreopoulos B."/>
            <person name="Lipzen A."/>
            <person name="Chen C."/>
            <person name="Yanf M."/>
            <person name="Daum C."/>
            <person name="Ng V."/>
            <person name="Clum A."/>
            <person name="Steindorff A."/>
            <person name="Ohm R."/>
            <person name="Martin F."/>
            <person name="Silar P."/>
            <person name="Natvig D."/>
            <person name="Lalanne C."/>
            <person name="Gautier V."/>
            <person name="Ament-velasquez S.L."/>
            <person name="Kruys A."/>
            <person name="Hutchinson M.I."/>
            <person name="Powell A.J."/>
            <person name="Barry K."/>
            <person name="Miller A.N."/>
            <person name="Grigoriev I.V."/>
            <person name="Debuchy R."/>
            <person name="Gladieux P."/>
            <person name="Thoren M.H."/>
            <person name="Johannesson H."/>
        </authorList>
    </citation>
    <scope>NUCLEOTIDE SEQUENCE</scope>
    <source>
        <strain evidence="2">SMH2392-1A</strain>
    </source>
</reference>
<accession>A0AA40DUW3</accession>
<dbReference type="EMBL" id="JAUIRO010000004">
    <property type="protein sequence ID" value="KAK0717289.1"/>
    <property type="molecule type" value="Genomic_DNA"/>
</dbReference>
<comment type="caution">
    <text evidence="2">The sequence shown here is derived from an EMBL/GenBank/DDBJ whole genome shotgun (WGS) entry which is preliminary data.</text>
</comment>
<gene>
    <name evidence="2" type="ORF">B0T26DRAFT_871811</name>
</gene>
<feature type="compositionally biased region" description="Polar residues" evidence="1">
    <location>
        <begin position="633"/>
        <end position="646"/>
    </location>
</feature>
<evidence type="ECO:0000313" key="3">
    <source>
        <dbReference type="Proteomes" id="UP001172101"/>
    </source>
</evidence>